<keyword evidence="3 8" id="KW-0375">Hydrogen ion transport</keyword>
<comment type="similarity">
    <text evidence="8">Belongs to the ATPase delta chain family.</text>
</comment>
<keyword evidence="8" id="KW-1003">Cell membrane</keyword>
<proteinExistence type="inferred from homology"/>
<dbReference type="NCBIfam" id="NF004406">
    <property type="entry name" value="PRK05758.3-2"/>
    <property type="match status" value="1"/>
</dbReference>
<organism evidence="10 11">
    <name type="scientific">Acetobacter aceti</name>
    <dbReference type="NCBI Taxonomy" id="435"/>
    <lineage>
        <taxon>Bacteria</taxon>
        <taxon>Pseudomonadati</taxon>
        <taxon>Pseudomonadota</taxon>
        <taxon>Alphaproteobacteria</taxon>
        <taxon>Acetobacterales</taxon>
        <taxon>Acetobacteraceae</taxon>
        <taxon>Acetobacter</taxon>
        <taxon>Acetobacter subgen. Acetobacter</taxon>
    </lineage>
</organism>
<dbReference type="EMBL" id="AP023326">
    <property type="protein sequence ID" value="BCI68220.1"/>
    <property type="molecule type" value="Genomic_DNA"/>
</dbReference>
<name>A0A6S6PME4_ACEAC</name>
<gene>
    <name evidence="8 10" type="primary">atpH</name>
    <name evidence="10" type="ORF">AAJCM20276_28440</name>
</gene>
<sequence>MRPGVLSGLVQNPTGTVQSDALGERRRKQPTVATAVTSTRSAAQSPVGTGGLAGRYATALYELAADRWKLDEVLPQADALARLIDESPQFAAVLQDTRLDIRDARKAVLAVIRQQGFGELITNFVGVVADNRRLPRLRQIMAAFAAVAAARRGEVSAEIVSAQPLTTAQRAQLQGKLAEAGYSRVVLQEHVDPEILGGLVVRVGPRLVDTSLQSRLVRLHYAMKGAA</sequence>
<dbReference type="InterPro" id="IPR026015">
    <property type="entry name" value="ATP_synth_OSCP/delta_N_sf"/>
</dbReference>
<feature type="region of interest" description="Disordered" evidence="9">
    <location>
        <begin position="1"/>
        <end position="47"/>
    </location>
</feature>
<reference evidence="10 11" key="1">
    <citation type="submission" date="2020-07" db="EMBL/GenBank/DDBJ databases">
        <title>Complete Genome Sequence of an acetic acid bacterium, Acetobacter aceti JCM20276.</title>
        <authorList>
            <person name="Hirose Y."/>
            <person name="Mihara H."/>
        </authorList>
    </citation>
    <scope>NUCLEOTIDE SEQUENCE [LARGE SCALE GENOMIC DNA]</scope>
    <source>
        <strain evidence="10 11">JCM20276</strain>
    </source>
</reference>
<dbReference type="SUPFAM" id="SSF47928">
    <property type="entry name" value="N-terminal domain of the delta subunit of the F1F0-ATP synthase"/>
    <property type="match status" value="1"/>
</dbReference>
<dbReference type="Pfam" id="PF00213">
    <property type="entry name" value="OSCP"/>
    <property type="match status" value="1"/>
</dbReference>
<protein>
    <recommendedName>
        <fullName evidence="8">ATP synthase subunit delta</fullName>
    </recommendedName>
    <alternativeName>
        <fullName evidence="8">ATP synthase F(1) sector subunit delta</fullName>
    </alternativeName>
    <alternativeName>
        <fullName evidence="8">F-type ATPase subunit delta</fullName>
        <shortName evidence="8">F-ATPase subunit delta</shortName>
    </alternativeName>
</protein>
<keyword evidence="4 8" id="KW-0406">Ion transport</keyword>
<dbReference type="Proteomes" id="UP000515220">
    <property type="component" value="Chromosome"/>
</dbReference>
<dbReference type="AlphaFoldDB" id="A0A6S6PME4"/>
<dbReference type="Gene3D" id="1.10.520.20">
    <property type="entry name" value="N-terminal domain of the delta subunit of the F1F0-ATP synthase"/>
    <property type="match status" value="1"/>
</dbReference>
<dbReference type="PANTHER" id="PTHR11910">
    <property type="entry name" value="ATP SYNTHASE DELTA CHAIN"/>
    <property type="match status" value="1"/>
</dbReference>
<comment type="function">
    <text evidence="8">F(1)F(0) ATP synthase produces ATP from ADP in the presence of a proton or sodium gradient. F-type ATPases consist of two structural domains, F(1) containing the extramembraneous catalytic core and F(0) containing the membrane proton channel, linked together by a central stalk and a peripheral stalk. During catalysis, ATP synthesis in the catalytic domain of F(1) is coupled via a rotary mechanism of the central stalk subunits to proton translocation.</text>
</comment>
<dbReference type="InterPro" id="IPR000711">
    <property type="entry name" value="ATPase_OSCP/dsu"/>
</dbReference>
<dbReference type="GO" id="GO:0045259">
    <property type="term" value="C:proton-transporting ATP synthase complex"/>
    <property type="evidence" value="ECO:0007669"/>
    <property type="project" value="UniProtKB-KW"/>
</dbReference>
<feature type="compositionally biased region" description="Polar residues" evidence="9">
    <location>
        <begin position="9"/>
        <end position="19"/>
    </location>
</feature>
<evidence type="ECO:0000313" key="10">
    <source>
        <dbReference type="EMBL" id="BCI68220.1"/>
    </source>
</evidence>
<evidence type="ECO:0000256" key="8">
    <source>
        <dbReference type="HAMAP-Rule" id="MF_01416"/>
    </source>
</evidence>
<evidence type="ECO:0000256" key="6">
    <source>
        <dbReference type="ARBA" id="ARBA00023196"/>
    </source>
</evidence>
<comment type="function">
    <text evidence="8">This protein is part of the stalk that links CF(0) to CF(1). It either transmits conformational changes from CF(0) to CF(1) or is implicated in proton conduction.</text>
</comment>
<dbReference type="PROSITE" id="PS00389">
    <property type="entry name" value="ATPASE_DELTA"/>
    <property type="match status" value="1"/>
</dbReference>
<evidence type="ECO:0000256" key="1">
    <source>
        <dbReference type="ARBA" id="ARBA00004370"/>
    </source>
</evidence>
<comment type="subcellular location">
    <subcellularLocation>
        <location evidence="8">Cell membrane</location>
        <topology evidence="8">Peripheral membrane protein</topology>
    </subcellularLocation>
    <subcellularLocation>
        <location evidence="1">Membrane</location>
    </subcellularLocation>
</comment>
<evidence type="ECO:0000256" key="9">
    <source>
        <dbReference type="SAM" id="MobiDB-lite"/>
    </source>
</evidence>
<evidence type="ECO:0000256" key="3">
    <source>
        <dbReference type="ARBA" id="ARBA00022781"/>
    </source>
</evidence>
<evidence type="ECO:0000256" key="2">
    <source>
        <dbReference type="ARBA" id="ARBA00022448"/>
    </source>
</evidence>
<evidence type="ECO:0000313" key="11">
    <source>
        <dbReference type="Proteomes" id="UP000515220"/>
    </source>
</evidence>
<evidence type="ECO:0000256" key="4">
    <source>
        <dbReference type="ARBA" id="ARBA00023065"/>
    </source>
</evidence>
<evidence type="ECO:0000256" key="5">
    <source>
        <dbReference type="ARBA" id="ARBA00023136"/>
    </source>
</evidence>
<keyword evidence="6 8" id="KW-0139">CF(1)</keyword>
<dbReference type="PRINTS" id="PR00125">
    <property type="entry name" value="ATPASEDELTA"/>
</dbReference>
<keyword evidence="7 8" id="KW-0066">ATP synthesis</keyword>
<dbReference type="RefSeq" id="WP_099348575.1">
    <property type="nucleotide sequence ID" value="NZ_AP023326.1"/>
</dbReference>
<dbReference type="GO" id="GO:0005886">
    <property type="term" value="C:plasma membrane"/>
    <property type="evidence" value="ECO:0007669"/>
    <property type="project" value="UniProtKB-SubCell"/>
</dbReference>
<dbReference type="GO" id="GO:0046933">
    <property type="term" value="F:proton-transporting ATP synthase activity, rotational mechanism"/>
    <property type="evidence" value="ECO:0007669"/>
    <property type="project" value="UniProtKB-UniRule"/>
</dbReference>
<dbReference type="InterPro" id="IPR020781">
    <property type="entry name" value="ATPase_OSCP/d_CS"/>
</dbReference>
<accession>A0A6S6PME4</accession>
<keyword evidence="2 8" id="KW-0813">Transport</keyword>
<evidence type="ECO:0000256" key="7">
    <source>
        <dbReference type="ARBA" id="ARBA00023310"/>
    </source>
</evidence>
<feature type="compositionally biased region" description="Low complexity" evidence="9">
    <location>
        <begin position="31"/>
        <end position="43"/>
    </location>
</feature>
<dbReference type="HAMAP" id="MF_01416">
    <property type="entry name" value="ATP_synth_delta_bact"/>
    <property type="match status" value="1"/>
</dbReference>
<keyword evidence="5 8" id="KW-0472">Membrane</keyword>
<dbReference type="NCBIfam" id="TIGR01145">
    <property type="entry name" value="ATP_synt_delta"/>
    <property type="match status" value="1"/>
</dbReference>